<dbReference type="EMBL" id="FNCJ01000018">
    <property type="protein sequence ID" value="SDI15453.1"/>
    <property type="molecule type" value="Genomic_DNA"/>
</dbReference>
<dbReference type="AlphaFoldDB" id="A0A1G8I9A2"/>
<dbReference type="OrthoDB" id="8636739at2"/>
<proteinExistence type="predicted"/>
<dbReference type="Proteomes" id="UP000199706">
    <property type="component" value="Unassembled WGS sequence"/>
</dbReference>
<evidence type="ECO:0000313" key="2">
    <source>
        <dbReference type="EMBL" id="SDI15453.1"/>
    </source>
</evidence>
<evidence type="ECO:0000256" key="1">
    <source>
        <dbReference type="SAM" id="MobiDB-lite"/>
    </source>
</evidence>
<dbReference type="Gene3D" id="1.20.120.1490">
    <property type="match status" value="1"/>
</dbReference>
<accession>A0A1G8I9A2</accession>
<feature type="region of interest" description="Disordered" evidence="1">
    <location>
        <begin position="140"/>
        <end position="179"/>
    </location>
</feature>
<feature type="compositionally biased region" description="Low complexity" evidence="1">
    <location>
        <begin position="164"/>
        <end position="179"/>
    </location>
</feature>
<protein>
    <submittedName>
        <fullName evidence="2">Uncharacterized membrane protein</fullName>
    </submittedName>
</protein>
<dbReference type="Pfam" id="PF13801">
    <property type="entry name" value="Metal_resist"/>
    <property type="match status" value="1"/>
</dbReference>
<evidence type="ECO:0000313" key="3">
    <source>
        <dbReference type="Proteomes" id="UP000199706"/>
    </source>
</evidence>
<gene>
    <name evidence="2" type="ORF">SAMN05216466_1185</name>
</gene>
<sequence length="179" mass="19262">MSDRSWKILLAGSFVLNVFLLGGIAGGAYQWFATHDSVAKAPQARTALRFATDGLSSERQKEFLEGLKEARREGKDYAREGREGRHEVLALLAAPQFDRAALDVALKRTRDADIALRTEVESSVADFATTLTPEERVKFAEGLKQAGQWREPTPASGAKGKKPASSQASEAASGAPASD</sequence>
<reference evidence="2 3" key="1">
    <citation type="submission" date="2016-10" db="EMBL/GenBank/DDBJ databases">
        <authorList>
            <person name="de Groot N.N."/>
        </authorList>
    </citation>
    <scope>NUCLEOTIDE SEQUENCE [LARGE SCALE GENOMIC DNA]</scope>
    <source>
        <strain evidence="2 3">LMG 2247</strain>
    </source>
</reference>
<name>A0A1G8I9A2_9BURK</name>
<organism evidence="2 3">
    <name type="scientific">Paraburkholderia phenazinium</name>
    <dbReference type="NCBI Taxonomy" id="60549"/>
    <lineage>
        <taxon>Bacteria</taxon>
        <taxon>Pseudomonadati</taxon>
        <taxon>Pseudomonadota</taxon>
        <taxon>Betaproteobacteria</taxon>
        <taxon>Burkholderiales</taxon>
        <taxon>Burkholderiaceae</taxon>
        <taxon>Paraburkholderia</taxon>
    </lineage>
</organism>
<dbReference type="InterPro" id="IPR025961">
    <property type="entry name" value="Metal_resist"/>
</dbReference>
<dbReference type="RefSeq" id="WP_090690661.1">
    <property type="nucleotide sequence ID" value="NZ_CADERL010000003.1"/>
</dbReference>